<organism evidence="2 3">
    <name type="scientific">Penicillium bovifimosum</name>
    <dbReference type="NCBI Taxonomy" id="126998"/>
    <lineage>
        <taxon>Eukaryota</taxon>
        <taxon>Fungi</taxon>
        <taxon>Dikarya</taxon>
        <taxon>Ascomycota</taxon>
        <taxon>Pezizomycotina</taxon>
        <taxon>Eurotiomycetes</taxon>
        <taxon>Eurotiomycetidae</taxon>
        <taxon>Eurotiales</taxon>
        <taxon>Aspergillaceae</taxon>
        <taxon>Penicillium</taxon>
    </lineage>
</organism>
<sequence length="178" mass="20613">MIDGRVQLKQPMVVTELGKHDLILGKLWFKKFKVLPDCANHRLWWPEDRSLKDQVVTQLIRPVPRKILRRPKLNPDHQKDVKRRDKLMEQEIHGEHADRHKRPRVADQTPQAMKRSYGHDHKGDTTEKMQRALKGESIAVIPRKVPDRAPRKSLDIAAIGGAYAPGRHKSLRDFTGPD</sequence>
<evidence type="ECO:0000313" key="2">
    <source>
        <dbReference type="EMBL" id="KAJ5138653.1"/>
    </source>
</evidence>
<evidence type="ECO:0000313" key="3">
    <source>
        <dbReference type="Proteomes" id="UP001149079"/>
    </source>
</evidence>
<dbReference type="AlphaFoldDB" id="A0A9W9H571"/>
<dbReference type="Proteomes" id="UP001149079">
    <property type="component" value="Unassembled WGS sequence"/>
</dbReference>
<proteinExistence type="predicted"/>
<comment type="caution">
    <text evidence="2">The sequence shown here is derived from an EMBL/GenBank/DDBJ whole genome shotgun (WGS) entry which is preliminary data.</text>
</comment>
<reference evidence="2" key="1">
    <citation type="submission" date="2022-11" db="EMBL/GenBank/DDBJ databases">
        <authorList>
            <person name="Petersen C."/>
        </authorList>
    </citation>
    <scope>NUCLEOTIDE SEQUENCE</scope>
    <source>
        <strain evidence="2">IBT 22155</strain>
    </source>
</reference>
<dbReference type="OrthoDB" id="4359435at2759"/>
<dbReference type="RefSeq" id="XP_056523302.1">
    <property type="nucleotide sequence ID" value="XM_056664245.1"/>
</dbReference>
<gene>
    <name evidence="2" type="ORF">N7515_003501</name>
</gene>
<dbReference type="GeneID" id="81403415"/>
<evidence type="ECO:0000256" key="1">
    <source>
        <dbReference type="SAM" id="MobiDB-lite"/>
    </source>
</evidence>
<dbReference type="EMBL" id="JAPQKL010000003">
    <property type="protein sequence ID" value="KAJ5138653.1"/>
    <property type="molecule type" value="Genomic_DNA"/>
</dbReference>
<reference evidence="2" key="2">
    <citation type="journal article" date="2023" name="IMA Fungus">
        <title>Comparative genomic study of the Penicillium genus elucidates a diverse pangenome and 15 lateral gene transfer events.</title>
        <authorList>
            <person name="Petersen C."/>
            <person name="Sorensen T."/>
            <person name="Nielsen M.R."/>
            <person name="Sondergaard T.E."/>
            <person name="Sorensen J.L."/>
            <person name="Fitzpatrick D.A."/>
            <person name="Frisvad J.C."/>
            <person name="Nielsen K.L."/>
        </authorList>
    </citation>
    <scope>NUCLEOTIDE SEQUENCE</scope>
    <source>
        <strain evidence="2">IBT 22155</strain>
    </source>
</reference>
<accession>A0A9W9H571</accession>
<protein>
    <submittedName>
        <fullName evidence="2">Retrovirus polyprotein</fullName>
    </submittedName>
</protein>
<keyword evidence="3" id="KW-1185">Reference proteome</keyword>
<name>A0A9W9H571_9EURO</name>
<feature type="region of interest" description="Disordered" evidence="1">
    <location>
        <begin position="92"/>
        <end position="125"/>
    </location>
</feature>